<organism evidence="2 3">
    <name type="scientific">Thiomicrorhabdus heinhorstiae</name>
    <dbReference type="NCBI Taxonomy" id="2748010"/>
    <lineage>
        <taxon>Bacteria</taxon>
        <taxon>Pseudomonadati</taxon>
        <taxon>Pseudomonadota</taxon>
        <taxon>Gammaproteobacteria</taxon>
        <taxon>Thiotrichales</taxon>
        <taxon>Piscirickettsiaceae</taxon>
        <taxon>Thiomicrorhabdus</taxon>
    </lineage>
</organism>
<evidence type="ECO:0000313" key="3">
    <source>
        <dbReference type="Proteomes" id="UP001193680"/>
    </source>
</evidence>
<reference evidence="2 3" key="1">
    <citation type="submission" date="2020-06" db="EMBL/GenBank/DDBJ databases">
        <authorList>
            <person name="Scott K."/>
        </authorList>
    </citation>
    <scope>NUCLEOTIDE SEQUENCE [LARGE SCALE GENOMIC DNA]</scope>
    <source>
        <strain evidence="2 3">HH1</strain>
    </source>
</reference>
<proteinExistence type="predicted"/>
<gene>
    <name evidence="2" type="ORF">H8792_010950</name>
</gene>
<sequence>MRKLLIATLFGASFVMTAQGAAAAEGGVCQTVKPNPTTIIENFHANYLPNLLPAVLNSEKALNLSAEQCQKFNKFKTEKAPNGKKLIAKIIKMEGESRQMALEGADLKTIQARNEEIAALRAKLVTGKMKCHQFVKSVLTPEQYSKLIKEVYPAMRAKAEELVLPKP</sequence>
<comment type="caution">
    <text evidence="2">The sequence shown here is derived from an EMBL/GenBank/DDBJ whole genome shotgun (WGS) entry which is preliminary data.</text>
</comment>
<reference evidence="2 3" key="2">
    <citation type="submission" date="2020-11" db="EMBL/GenBank/DDBJ databases">
        <title>Sulfur oxidizing isolate from Hospital Hole Sinkhole.</title>
        <authorList>
            <person name="Scott K.M."/>
        </authorList>
    </citation>
    <scope>NUCLEOTIDE SEQUENCE [LARGE SCALE GENOMIC DNA]</scope>
    <source>
        <strain evidence="2 3">HH1</strain>
    </source>
</reference>
<accession>A0ABS0BYI9</accession>
<evidence type="ECO:0000256" key="1">
    <source>
        <dbReference type="SAM" id="SignalP"/>
    </source>
</evidence>
<keyword evidence="3" id="KW-1185">Reference proteome</keyword>
<protein>
    <submittedName>
        <fullName evidence="2">Spy/CpxP family protein refolding chaperone</fullName>
    </submittedName>
</protein>
<dbReference type="Gene3D" id="1.20.120.1490">
    <property type="match status" value="1"/>
</dbReference>
<name>A0ABS0BYI9_9GAMM</name>
<dbReference type="Proteomes" id="UP001193680">
    <property type="component" value="Unassembled WGS sequence"/>
</dbReference>
<feature type="signal peptide" evidence="1">
    <location>
        <begin position="1"/>
        <end position="23"/>
    </location>
</feature>
<dbReference type="RefSeq" id="WP_185979005.1">
    <property type="nucleotide sequence ID" value="NZ_JACBGI020000029.1"/>
</dbReference>
<dbReference type="InterPro" id="IPR012899">
    <property type="entry name" value="LTXXQ"/>
</dbReference>
<dbReference type="EMBL" id="JACBGI020000029">
    <property type="protein sequence ID" value="MBF6058860.1"/>
    <property type="molecule type" value="Genomic_DNA"/>
</dbReference>
<evidence type="ECO:0000313" key="2">
    <source>
        <dbReference type="EMBL" id="MBF6058860.1"/>
    </source>
</evidence>
<feature type="chain" id="PRO_5045951630" evidence="1">
    <location>
        <begin position="24"/>
        <end position="167"/>
    </location>
</feature>
<dbReference type="Pfam" id="PF07813">
    <property type="entry name" value="LTXXQ"/>
    <property type="match status" value="1"/>
</dbReference>
<keyword evidence="1" id="KW-0732">Signal</keyword>